<keyword evidence="3" id="KW-1185">Reference proteome</keyword>
<keyword evidence="1" id="KW-1133">Transmembrane helix</keyword>
<proteinExistence type="predicted"/>
<protein>
    <submittedName>
        <fullName evidence="2">Uncharacterized protein</fullName>
    </submittedName>
</protein>
<organism evidence="2 3">
    <name type="scientific">Intestinicryptomonas porci</name>
    <dbReference type="NCBI Taxonomy" id="2926320"/>
    <lineage>
        <taxon>Bacteria</taxon>
        <taxon>Pseudomonadati</taxon>
        <taxon>Verrucomicrobiota</taxon>
        <taxon>Opitutia</taxon>
        <taxon>Opitutales</taxon>
        <taxon>Intestinicryptomonaceae</taxon>
        <taxon>Intestinicryptomonas</taxon>
    </lineage>
</organism>
<evidence type="ECO:0000256" key="1">
    <source>
        <dbReference type="SAM" id="Phobius"/>
    </source>
</evidence>
<evidence type="ECO:0000313" key="2">
    <source>
        <dbReference type="EMBL" id="MDX8414766.1"/>
    </source>
</evidence>
<gene>
    <name evidence="2" type="ORF">MOX91_01010</name>
</gene>
<reference evidence="2 3" key="1">
    <citation type="submission" date="2022-03" db="EMBL/GenBank/DDBJ databases">
        <title>Novel taxa within the pig intestine.</title>
        <authorList>
            <person name="Wylensek D."/>
            <person name="Bishof K."/>
            <person name="Afrizal A."/>
            <person name="Clavel T."/>
        </authorList>
    </citation>
    <scope>NUCLEOTIDE SEQUENCE [LARGE SCALE GENOMIC DNA]</scope>
    <source>
        <strain evidence="2 3">CLA-KB-P66</strain>
    </source>
</reference>
<dbReference type="RefSeq" id="WP_370396215.1">
    <property type="nucleotide sequence ID" value="NZ_JALBUT010000001.1"/>
</dbReference>
<keyword evidence="1" id="KW-0812">Transmembrane</keyword>
<keyword evidence="1" id="KW-0472">Membrane</keyword>
<accession>A0ABU4WDX5</accession>
<dbReference type="EMBL" id="JALBUT010000001">
    <property type="protein sequence ID" value="MDX8414766.1"/>
    <property type="molecule type" value="Genomic_DNA"/>
</dbReference>
<sequence length="138" mass="15972">MEIDKIIDGFLSKKKISANRDFTDSLFLKIEKDKEAYMIIDEFLQKEKIAASPDFTQKIMREIAFLKMRKVLRYASSFAAAACVAFAFFMVRTDKTSQIASEFQEIENAVASLSEYEKEFNSYAPNFCDYDLTLYAMK</sequence>
<comment type="caution">
    <text evidence="2">The sequence shown here is derived from an EMBL/GenBank/DDBJ whole genome shotgun (WGS) entry which is preliminary data.</text>
</comment>
<name>A0ABU4WDX5_9BACT</name>
<evidence type="ECO:0000313" key="3">
    <source>
        <dbReference type="Proteomes" id="UP001275932"/>
    </source>
</evidence>
<feature type="transmembrane region" description="Helical" evidence="1">
    <location>
        <begin position="71"/>
        <end position="91"/>
    </location>
</feature>
<dbReference type="Proteomes" id="UP001275932">
    <property type="component" value="Unassembled WGS sequence"/>
</dbReference>